<dbReference type="EMBL" id="PTIX01000018">
    <property type="protein sequence ID" value="PPK64617.1"/>
    <property type="molecule type" value="Genomic_DNA"/>
</dbReference>
<evidence type="ECO:0000256" key="1">
    <source>
        <dbReference type="ARBA" id="ARBA00022679"/>
    </source>
</evidence>
<evidence type="ECO:0000313" key="5">
    <source>
        <dbReference type="Proteomes" id="UP000239203"/>
    </source>
</evidence>
<dbReference type="GO" id="GO:0005829">
    <property type="term" value="C:cytosol"/>
    <property type="evidence" value="ECO:0007669"/>
    <property type="project" value="TreeGrafter"/>
</dbReference>
<dbReference type="InterPro" id="IPR011611">
    <property type="entry name" value="PfkB_dom"/>
</dbReference>
<reference evidence="4 5" key="1">
    <citation type="submission" date="2018-02" db="EMBL/GenBank/DDBJ databases">
        <title>Genomic Encyclopedia of Archaeal and Bacterial Type Strains, Phase II (KMG-II): from individual species to whole genera.</title>
        <authorList>
            <person name="Goeker M."/>
        </authorList>
    </citation>
    <scope>NUCLEOTIDE SEQUENCE [LARGE SCALE GENOMIC DNA]</scope>
    <source>
        <strain evidence="4 5">YU 961-1</strain>
    </source>
</reference>
<evidence type="ECO:0000259" key="3">
    <source>
        <dbReference type="Pfam" id="PF00294"/>
    </source>
</evidence>
<organism evidence="4 5">
    <name type="scientific">Actinokineospora auranticolor</name>
    <dbReference type="NCBI Taxonomy" id="155976"/>
    <lineage>
        <taxon>Bacteria</taxon>
        <taxon>Bacillati</taxon>
        <taxon>Actinomycetota</taxon>
        <taxon>Actinomycetes</taxon>
        <taxon>Pseudonocardiales</taxon>
        <taxon>Pseudonocardiaceae</taxon>
        <taxon>Actinokineospora</taxon>
    </lineage>
</organism>
<dbReference type="PANTHER" id="PTHR10584:SF166">
    <property type="entry name" value="RIBOKINASE"/>
    <property type="match status" value="1"/>
</dbReference>
<evidence type="ECO:0000256" key="2">
    <source>
        <dbReference type="ARBA" id="ARBA00022777"/>
    </source>
</evidence>
<accession>A0A2S6GHB4</accession>
<dbReference type="InterPro" id="IPR002173">
    <property type="entry name" value="Carboh/pur_kinase_PfkB_CS"/>
</dbReference>
<protein>
    <submittedName>
        <fullName evidence="4">PfkB family carbohydrate kinase</fullName>
    </submittedName>
</protein>
<feature type="domain" description="Carbohydrate kinase PfkB" evidence="3">
    <location>
        <begin position="18"/>
        <end position="125"/>
    </location>
</feature>
<keyword evidence="2 4" id="KW-0418">Kinase</keyword>
<dbReference type="PANTHER" id="PTHR10584">
    <property type="entry name" value="SUGAR KINASE"/>
    <property type="match status" value="1"/>
</dbReference>
<dbReference type="PROSITE" id="PS00584">
    <property type="entry name" value="PFKB_KINASES_2"/>
    <property type="match status" value="1"/>
</dbReference>
<dbReference type="GO" id="GO:0016301">
    <property type="term" value="F:kinase activity"/>
    <property type="evidence" value="ECO:0007669"/>
    <property type="project" value="UniProtKB-KW"/>
</dbReference>
<dbReference type="Gene3D" id="3.40.1190.20">
    <property type="match status" value="1"/>
</dbReference>
<dbReference type="Proteomes" id="UP000239203">
    <property type="component" value="Unassembled WGS sequence"/>
</dbReference>
<name>A0A2S6GHB4_9PSEU</name>
<keyword evidence="5" id="KW-1185">Reference proteome</keyword>
<dbReference type="InterPro" id="IPR029056">
    <property type="entry name" value="Ribokinase-like"/>
</dbReference>
<dbReference type="Pfam" id="PF00294">
    <property type="entry name" value="PfkB"/>
    <property type="match status" value="1"/>
</dbReference>
<sequence length="127" mass="12671">MTTSVDPQSAALVGDGTAFLDAVREIDLLLPNEDEFTALGGARVLEVVRAVAVTHGAGGARWVDRSVSVSVPAEVVACVDTTGAGDAFNAGLLAAWLDGAEPRAALAAGTAAGALAVRRVGAQPSMT</sequence>
<dbReference type="SUPFAM" id="SSF53613">
    <property type="entry name" value="Ribokinase-like"/>
    <property type="match status" value="1"/>
</dbReference>
<keyword evidence="1" id="KW-0808">Transferase</keyword>
<dbReference type="AlphaFoldDB" id="A0A2S6GHB4"/>
<evidence type="ECO:0000313" key="4">
    <source>
        <dbReference type="EMBL" id="PPK64617.1"/>
    </source>
</evidence>
<proteinExistence type="predicted"/>
<gene>
    <name evidence="4" type="ORF">CLV40_1187</name>
</gene>
<comment type="caution">
    <text evidence="4">The sequence shown here is derived from an EMBL/GenBank/DDBJ whole genome shotgun (WGS) entry which is preliminary data.</text>
</comment>